<dbReference type="Proteomes" id="UP000516230">
    <property type="component" value="Chromosome"/>
</dbReference>
<dbReference type="AlphaFoldDB" id="A0A7H0HW83"/>
<name>A0A7H0HW83_9ACTN</name>
<keyword evidence="1" id="KW-0812">Transmembrane</keyword>
<dbReference type="RefSeq" id="WP_187741901.1">
    <property type="nucleotide sequence ID" value="NZ_CP060825.1"/>
</dbReference>
<feature type="transmembrane region" description="Helical" evidence="1">
    <location>
        <begin position="171"/>
        <end position="194"/>
    </location>
</feature>
<evidence type="ECO:0000313" key="2">
    <source>
        <dbReference type="EMBL" id="QNP64799.1"/>
    </source>
</evidence>
<organism evidence="2 3">
    <name type="scientific">Streptomyces genisteinicus</name>
    <dbReference type="NCBI Taxonomy" id="2768068"/>
    <lineage>
        <taxon>Bacteria</taxon>
        <taxon>Bacillati</taxon>
        <taxon>Actinomycetota</taxon>
        <taxon>Actinomycetes</taxon>
        <taxon>Kitasatosporales</taxon>
        <taxon>Streptomycetaceae</taxon>
        <taxon>Streptomyces</taxon>
    </lineage>
</organism>
<feature type="transmembrane region" description="Helical" evidence="1">
    <location>
        <begin position="79"/>
        <end position="105"/>
    </location>
</feature>
<evidence type="ECO:0000256" key="1">
    <source>
        <dbReference type="SAM" id="Phobius"/>
    </source>
</evidence>
<proteinExistence type="predicted"/>
<feature type="transmembrane region" description="Helical" evidence="1">
    <location>
        <begin position="41"/>
        <end position="67"/>
    </location>
</feature>
<keyword evidence="3" id="KW-1185">Reference proteome</keyword>
<gene>
    <name evidence="2" type="ORF">IAG43_19015</name>
</gene>
<dbReference type="EMBL" id="CP060825">
    <property type="protein sequence ID" value="QNP64799.1"/>
    <property type="molecule type" value="Genomic_DNA"/>
</dbReference>
<sequence length="215" mass="22477">MSRRDPLPPLPPPRGTGAWPHRHAMLADRARALEELHRRSIGVPVLAGLWSLAGAFAVGWVLFASALRSLLETPDPLGMLFAGVLAVVGLGFMVPAGLLIGFGLARDGRVRGGLRAWGALDSDPPRDAAFVTPGLGLTWLLPSFALCGAGLWLCFVVPATAQRGEDTLPGVVLLMGLGMTAWLTGLIGAAKAVAHYRWALRLLPRGTGAGASAAR</sequence>
<feature type="transmembrane region" description="Helical" evidence="1">
    <location>
        <begin position="139"/>
        <end position="159"/>
    </location>
</feature>
<keyword evidence="1" id="KW-0472">Membrane</keyword>
<reference evidence="2 3" key="1">
    <citation type="submission" date="2020-08" db="EMBL/GenBank/DDBJ databases">
        <title>A novel species.</title>
        <authorList>
            <person name="Gao J."/>
        </authorList>
    </citation>
    <scope>NUCLEOTIDE SEQUENCE [LARGE SCALE GENOMIC DNA]</scope>
    <source>
        <strain evidence="2 3">CRPJ-33</strain>
    </source>
</reference>
<dbReference type="KEGG" id="sgj:IAG43_19015"/>
<keyword evidence="1" id="KW-1133">Transmembrane helix</keyword>
<accession>A0A7H0HW83</accession>
<protein>
    <submittedName>
        <fullName evidence="2">Uncharacterized protein</fullName>
    </submittedName>
</protein>
<evidence type="ECO:0000313" key="3">
    <source>
        <dbReference type="Proteomes" id="UP000516230"/>
    </source>
</evidence>